<feature type="compositionally biased region" description="Basic residues" evidence="1">
    <location>
        <begin position="39"/>
        <end position="54"/>
    </location>
</feature>
<evidence type="ECO:0000256" key="1">
    <source>
        <dbReference type="SAM" id="MobiDB-lite"/>
    </source>
</evidence>
<organism evidence="2">
    <name type="scientific">uncultured Chloroflexota bacterium</name>
    <dbReference type="NCBI Taxonomy" id="166587"/>
    <lineage>
        <taxon>Bacteria</taxon>
        <taxon>Bacillati</taxon>
        <taxon>Chloroflexota</taxon>
        <taxon>environmental samples</taxon>
    </lineage>
</organism>
<feature type="non-terminal residue" evidence="2">
    <location>
        <position position="78"/>
    </location>
</feature>
<accession>A0A6J4I4F7</accession>
<dbReference type="AlphaFoldDB" id="A0A6J4I4F7"/>
<feature type="non-terminal residue" evidence="2">
    <location>
        <position position="1"/>
    </location>
</feature>
<gene>
    <name evidence="2" type="ORF">AVDCRST_MAG77-1591</name>
</gene>
<dbReference type="EMBL" id="CADCTC010000100">
    <property type="protein sequence ID" value="CAA9241983.1"/>
    <property type="molecule type" value="Genomic_DNA"/>
</dbReference>
<feature type="region of interest" description="Disordered" evidence="1">
    <location>
        <begin position="1"/>
        <end position="78"/>
    </location>
</feature>
<name>A0A6J4I4F7_9CHLR</name>
<evidence type="ECO:0000313" key="2">
    <source>
        <dbReference type="EMBL" id="CAA9241983.1"/>
    </source>
</evidence>
<sequence>GRLAGAVHPGGADVRQPAHPRGRQHAGPLAVGVRGAAGGRRHTVERGRHHTRSPHRADGRGGDRPAAPAGHGGCPRAV</sequence>
<protein>
    <submittedName>
        <fullName evidence="2">Uncharacterized protein</fullName>
    </submittedName>
</protein>
<reference evidence="2" key="1">
    <citation type="submission" date="2020-02" db="EMBL/GenBank/DDBJ databases">
        <authorList>
            <person name="Meier V. D."/>
        </authorList>
    </citation>
    <scope>NUCLEOTIDE SEQUENCE</scope>
    <source>
        <strain evidence="2">AVDCRST_MAG77</strain>
    </source>
</reference>
<proteinExistence type="predicted"/>